<evidence type="ECO:0000256" key="7">
    <source>
        <dbReference type="ARBA" id="ARBA00023242"/>
    </source>
</evidence>
<evidence type="ECO:0000313" key="10">
    <source>
        <dbReference type="EMBL" id="KAL3385203.1"/>
    </source>
</evidence>
<dbReference type="FunFam" id="3.30.70.330:FF:000382">
    <property type="entry name" value="G-patch domain-containing protein"/>
    <property type="match status" value="1"/>
</dbReference>
<dbReference type="Gene3D" id="3.30.70.330">
    <property type="match status" value="3"/>
</dbReference>
<dbReference type="Proteomes" id="UP001627154">
    <property type="component" value="Unassembled WGS sequence"/>
</dbReference>
<reference evidence="10 11" key="1">
    <citation type="journal article" date="2024" name="bioRxiv">
        <title>A reference genome for Trichogramma kaykai: A tiny desert-dwelling parasitoid wasp with competing sex-ratio distorters.</title>
        <authorList>
            <person name="Culotta J."/>
            <person name="Lindsey A.R."/>
        </authorList>
    </citation>
    <scope>NUCLEOTIDE SEQUENCE [LARGE SCALE GENOMIC DNA]</scope>
    <source>
        <strain evidence="10 11">KSX58</strain>
    </source>
</reference>
<dbReference type="CDD" id="cd12370">
    <property type="entry name" value="RRM1_PUF60"/>
    <property type="match status" value="1"/>
</dbReference>
<proteinExistence type="inferred from homology"/>
<dbReference type="GO" id="GO:0006397">
    <property type="term" value="P:mRNA processing"/>
    <property type="evidence" value="ECO:0007669"/>
    <property type="project" value="UniProtKB-KW"/>
</dbReference>
<protein>
    <recommendedName>
        <fullName evidence="9">RRM domain-containing protein</fullName>
    </recommendedName>
</protein>
<keyword evidence="7" id="KW-0539">Nucleus</keyword>
<evidence type="ECO:0000256" key="2">
    <source>
        <dbReference type="ARBA" id="ARBA00005987"/>
    </source>
</evidence>
<dbReference type="EMBL" id="JBJJXI010000159">
    <property type="protein sequence ID" value="KAL3385203.1"/>
    <property type="molecule type" value="Genomic_DNA"/>
</dbReference>
<evidence type="ECO:0000259" key="9">
    <source>
        <dbReference type="PROSITE" id="PS50102"/>
    </source>
</evidence>
<dbReference type="NCBIfam" id="TIGR01645">
    <property type="entry name" value="half-pint"/>
    <property type="match status" value="1"/>
</dbReference>
<keyword evidence="11" id="KW-1185">Reference proteome</keyword>
<dbReference type="PANTHER" id="PTHR47330">
    <property type="entry name" value="POLY(U)-BINDING-SPLICING FACTOR PUF60-B-RELATED"/>
    <property type="match status" value="1"/>
</dbReference>
<keyword evidence="5 8" id="KW-0694">RNA-binding</keyword>
<gene>
    <name evidence="10" type="ORF">TKK_019194</name>
</gene>
<dbReference type="InterPro" id="IPR035979">
    <property type="entry name" value="RBD_domain_sf"/>
</dbReference>
<dbReference type="GO" id="GO:0005634">
    <property type="term" value="C:nucleus"/>
    <property type="evidence" value="ECO:0007669"/>
    <property type="project" value="UniProtKB-SubCell"/>
</dbReference>
<dbReference type="InterPro" id="IPR051974">
    <property type="entry name" value="PUF60_regulator"/>
</dbReference>
<evidence type="ECO:0000313" key="11">
    <source>
        <dbReference type="Proteomes" id="UP001627154"/>
    </source>
</evidence>
<evidence type="ECO:0000256" key="1">
    <source>
        <dbReference type="ARBA" id="ARBA00004123"/>
    </source>
</evidence>
<dbReference type="Pfam" id="PF00076">
    <property type="entry name" value="RRM_1"/>
    <property type="match status" value="2"/>
</dbReference>
<accession>A0ABD2VX98</accession>
<dbReference type="InterPro" id="IPR034211">
    <property type="entry name" value="PUF60_RRM2"/>
</dbReference>
<comment type="caution">
    <text evidence="10">The sequence shown here is derived from an EMBL/GenBank/DDBJ whole genome shotgun (WGS) entry which is preliminary data.</text>
</comment>
<dbReference type="SMART" id="SM00360">
    <property type="entry name" value="RRM"/>
    <property type="match status" value="3"/>
</dbReference>
<keyword evidence="4" id="KW-0677">Repeat</keyword>
<dbReference type="AlphaFoldDB" id="A0ABD2VX98"/>
<dbReference type="InterPro" id="IPR006532">
    <property type="entry name" value="PUF60-like"/>
</dbReference>
<dbReference type="PANTHER" id="PTHR47330:SF1">
    <property type="entry name" value="POLY(U)-BINDING-SPLICING FACTOR PUF60"/>
    <property type="match status" value="1"/>
</dbReference>
<dbReference type="SMART" id="SM00361">
    <property type="entry name" value="RRM_1"/>
    <property type="match status" value="2"/>
</dbReference>
<dbReference type="InterPro" id="IPR003954">
    <property type="entry name" value="RRM_euk-type"/>
</dbReference>
<evidence type="ECO:0000256" key="4">
    <source>
        <dbReference type="ARBA" id="ARBA00022737"/>
    </source>
</evidence>
<comment type="similarity">
    <text evidence="2">Belongs to the RRM half pint family.</text>
</comment>
<sequence length="630" mass="68499">MATMNGVMQMQATVMHENMGEPVMKKAKLEGSEFLNGPIYDLNQTGQVVAGPGAKFMSLPGILGAGLPKISSEQQETVTRAKKYAMEQSIKMVLMKQTLAHQQQQMASQRNQVQRQQALALMCRVYVGSISFELKEDTIRQAFLPFGPIKSINMSWDPITQKHKGFAFVEYEIPEAAQLALEQMNGVTIGGRNIKVAGRTNFPNNLSLKNPNESMEVVGRPSNMPQAQSVIDEITEESKHYNRIYVASIHQDLTEEDIKSVFEAFGPITYCKLAQSSSPHRHKGYGFIEYETMQSALEAISSMNLFDLGGQFLRVGRAITPPNALMGPPTGNSMMPTAAAVAAAAATAKIQAMDAVASNAVALGLNKLGAAATPLINSVIPIARPTLASAPLLASSTPVPTVAPLIPPPGIAIPQALSKPAAIIPAIPGQSVVIPPPTVVTPTAIGQTIPIPVPVSQPAVTSTASLIAPTSGPEAMKRAQEQAVAKQQEELQKKLLEEAEPQTLQQQENMSIKGQSARHLVMQKLMRKVESRVVVLRNMVSPEDVDQTLQEEIQDECSKFGVVERVIIYNEKQSEDEDDPEVIVKIFVEFSQMGEAERARDVLNGRYFGGRMVKGELYDQDLYDNHDYSG</sequence>
<dbReference type="SUPFAM" id="SSF54928">
    <property type="entry name" value="RNA-binding domain, RBD"/>
    <property type="match status" value="2"/>
</dbReference>
<dbReference type="InterPro" id="IPR000504">
    <property type="entry name" value="RRM_dom"/>
</dbReference>
<evidence type="ECO:0000256" key="5">
    <source>
        <dbReference type="ARBA" id="ARBA00022884"/>
    </source>
</evidence>
<dbReference type="PROSITE" id="PS50102">
    <property type="entry name" value="RRM"/>
    <property type="match status" value="3"/>
</dbReference>
<evidence type="ECO:0000256" key="6">
    <source>
        <dbReference type="ARBA" id="ARBA00023187"/>
    </source>
</evidence>
<dbReference type="CDD" id="cd12648">
    <property type="entry name" value="RRM3_UHM_PUF60"/>
    <property type="match status" value="1"/>
</dbReference>
<feature type="domain" description="RRM" evidence="9">
    <location>
        <begin position="123"/>
        <end position="201"/>
    </location>
</feature>
<organism evidence="10 11">
    <name type="scientific">Trichogramma kaykai</name>
    <dbReference type="NCBI Taxonomy" id="54128"/>
    <lineage>
        <taxon>Eukaryota</taxon>
        <taxon>Metazoa</taxon>
        <taxon>Ecdysozoa</taxon>
        <taxon>Arthropoda</taxon>
        <taxon>Hexapoda</taxon>
        <taxon>Insecta</taxon>
        <taxon>Pterygota</taxon>
        <taxon>Neoptera</taxon>
        <taxon>Endopterygota</taxon>
        <taxon>Hymenoptera</taxon>
        <taxon>Apocrita</taxon>
        <taxon>Proctotrupomorpha</taxon>
        <taxon>Chalcidoidea</taxon>
        <taxon>Trichogrammatidae</taxon>
        <taxon>Trichogramma</taxon>
    </lineage>
</organism>
<dbReference type="InterPro" id="IPR034209">
    <property type="entry name" value="PUF60_RRM1"/>
</dbReference>
<dbReference type="GO" id="GO:0003723">
    <property type="term" value="F:RNA binding"/>
    <property type="evidence" value="ECO:0007669"/>
    <property type="project" value="UniProtKB-UniRule"/>
</dbReference>
<name>A0ABD2VX98_9HYME</name>
<evidence type="ECO:0000256" key="3">
    <source>
        <dbReference type="ARBA" id="ARBA00022664"/>
    </source>
</evidence>
<evidence type="ECO:0000256" key="8">
    <source>
        <dbReference type="PROSITE-ProRule" id="PRU00176"/>
    </source>
</evidence>
<dbReference type="InterPro" id="IPR034212">
    <property type="entry name" value="PUF60_RRM3"/>
</dbReference>
<feature type="domain" description="RRM" evidence="9">
    <location>
        <begin position="242"/>
        <end position="320"/>
    </location>
</feature>
<dbReference type="InterPro" id="IPR012677">
    <property type="entry name" value="Nucleotide-bd_a/b_plait_sf"/>
</dbReference>
<comment type="subcellular location">
    <subcellularLocation>
        <location evidence="1">Nucleus</location>
    </subcellularLocation>
</comment>
<dbReference type="GO" id="GO:0008380">
    <property type="term" value="P:RNA splicing"/>
    <property type="evidence" value="ECO:0007669"/>
    <property type="project" value="UniProtKB-KW"/>
</dbReference>
<keyword evidence="3" id="KW-0507">mRNA processing</keyword>
<dbReference type="FunFam" id="3.30.70.330:FF:000136">
    <property type="entry name" value="poly(U)-binding-splicing factor PUF60 isoform X1"/>
    <property type="match status" value="1"/>
</dbReference>
<dbReference type="CDD" id="cd12371">
    <property type="entry name" value="RRM2_PUF60"/>
    <property type="match status" value="1"/>
</dbReference>
<keyword evidence="6" id="KW-0508">mRNA splicing</keyword>
<feature type="domain" description="RRM" evidence="9">
    <location>
        <begin position="532"/>
        <end position="620"/>
    </location>
</feature>